<dbReference type="RefSeq" id="WP_183315831.1">
    <property type="nucleotide sequence ID" value="NZ_JACIEN010000001.1"/>
</dbReference>
<dbReference type="Pfam" id="PF02628">
    <property type="entry name" value="COX15-CtaA"/>
    <property type="match status" value="1"/>
</dbReference>
<feature type="transmembrane region" description="Helical" evidence="12">
    <location>
        <begin position="25"/>
        <end position="44"/>
    </location>
</feature>
<comment type="pathway">
    <text evidence="10 12">Porphyrin-containing compound metabolism; heme A biosynthesis; heme A from heme O: step 1/1.</text>
</comment>
<evidence type="ECO:0000313" key="13">
    <source>
        <dbReference type="EMBL" id="MBB4015932.1"/>
    </source>
</evidence>
<sequence>MNSAVSISVPQVDREASRRMAPVRAWLWLLAGLVLVMILVGGATRLTDSGLSITEWKPVTGALLPMSEEAWQREFDLYRQIPQYELVNKGMTLAEFKSIYLWEWGHRQLGRFIGLAFFLPLAFFAWRGQVRGRLLLTIAAIGAMGGLQATVGWIMVASGLKPGMTAVAPVKLMLHMLIACGILGALVWVATGLGRFAPEHAPARLRRTASLLIGLTVLQIALGAIVAGLDAGLSYNTWPLMDGRLVPAVGTLFPITPWAENFVESIALVQFNHRLGAYVLLALALWHAVDALRSMPGSATARRATLLAALVVAQALVGITTLLLVVPLWAALLHQGLAVLLLGACVHHRRRMPELAPLAVPARA</sequence>
<gene>
    <name evidence="12" type="primary">ctaA</name>
    <name evidence="13" type="ORF">GGR16_000938</name>
</gene>
<dbReference type="GO" id="GO:0016653">
    <property type="term" value="F:oxidoreductase activity, acting on NAD(P)H, heme protein as acceptor"/>
    <property type="evidence" value="ECO:0007669"/>
    <property type="project" value="TreeGrafter"/>
</dbReference>
<keyword evidence="9 12" id="KW-0472">Membrane</keyword>
<evidence type="ECO:0000256" key="4">
    <source>
        <dbReference type="ARBA" id="ARBA00022723"/>
    </source>
</evidence>
<comment type="cofactor">
    <cofactor evidence="1 12">
        <name>heme b</name>
        <dbReference type="ChEBI" id="CHEBI:60344"/>
    </cofactor>
</comment>
<dbReference type="AlphaFoldDB" id="A0A840BW43"/>
<evidence type="ECO:0000256" key="2">
    <source>
        <dbReference type="ARBA" id="ARBA00004141"/>
    </source>
</evidence>
<keyword evidence="3 12" id="KW-0812">Transmembrane</keyword>
<comment type="catalytic activity">
    <reaction evidence="11">
        <text>Fe(II)-heme o + 2 A + H2O = Fe(II)-heme a + 2 AH2</text>
        <dbReference type="Rhea" id="RHEA:63388"/>
        <dbReference type="ChEBI" id="CHEBI:13193"/>
        <dbReference type="ChEBI" id="CHEBI:15377"/>
        <dbReference type="ChEBI" id="CHEBI:17499"/>
        <dbReference type="ChEBI" id="CHEBI:60530"/>
        <dbReference type="ChEBI" id="CHEBI:61715"/>
        <dbReference type="EC" id="1.17.99.9"/>
    </reaction>
    <physiologicalReaction direction="left-to-right" evidence="11">
        <dbReference type="Rhea" id="RHEA:63389"/>
    </physiologicalReaction>
</comment>
<dbReference type="UniPathway" id="UPA00269">
    <property type="reaction ID" value="UER00713"/>
</dbReference>
<dbReference type="EMBL" id="JACIEN010000001">
    <property type="protein sequence ID" value="MBB4015932.1"/>
    <property type="molecule type" value="Genomic_DNA"/>
</dbReference>
<evidence type="ECO:0000256" key="6">
    <source>
        <dbReference type="ARBA" id="ARBA00023002"/>
    </source>
</evidence>
<dbReference type="GO" id="GO:0006784">
    <property type="term" value="P:heme A biosynthetic process"/>
    <property type="evidence" value="ECO:0007669"/>
    <property type="project" value="UniProtKB-UniRule"/>
</dbReference>
<keyword evidence="12" id="KW-1003">Cell membrane</keyword>
<feature type="transmembrane region" description="Helical" evidence="12">
    <location>
        <begin position="275"/>
        <end position="292"/>
    </location>
</feature>
<comment type="subcellular location">
    <subcellularLocation>
        <location evidence="12">Cell membrane</location>
        <topology evidence="12">Multi-pass membrane protein</topology>
    </subcellularLocation>
    <subcellularLocation>
        <location evidence="2">Membrane</location>
        <topology evidence="2">Multi-pass membrane protein</topology>
    </subcellularLocation>
</comment>
<dbReference type="InterPro" id="IPR023754">
    <property type="entry name" value="HemeA_Synthase_type2"/>
</dbReference>
<evidence type="ECO:0000256" key="8">
    <source>
        <dbReference type="ARBA" id="ARBA00023133"/>
    </source>
</evidence>
<name>A0A840BW43_9HYPH</name>
<keyword evidence="7 12" id="KW-0408">Iron</keyword>
<keyword evidence="14" id="KW-1185">Reference proteome</keyword>
<evidence type="ECO:0000256" key="9">
    <source>
        <dbReference type="ARBA" id="ARBA00023136"/>
    </source>
</evidence>
<evidence type="ECO:0000313" key="14">
    <source>
        <dbReference type="Proteomes" id="UP000577362"/>
    </source>
</evidence>
<dbReference type="InterPro" id="IPR003780">
    <property type="entry name" value="COX15/CtaA_fam"/>
</dbReference>
<feature type="transmembrane region" description="Helical" evidence="12">
    <location>
        <begin position="134"/>
        <end position="156"/>
    </location>
</feature>
<evidence type="ECO:0000256" key="12">
    <source>
        <dbReference type="HAMAP-Rule" id="MF_01665"/>
    </source>
</evidence>
<feature type="transmembrane region" description="Helical" evidence="12">
    <location>
        <begin position="209"/>
        <end position="229"/>
    </location>
</feature>
<dbReference type="PANTHER" id="PTHR23289:SF2">
    <property type="entry name" value="CYTOCHROME C OXIDASE ASSEMBLY PROTEIN COX15 HOMOLOG"/>
    <property type="match status" value="1"/>
</dbReference>
<evidence type="ECO:0000256" key="1">
    <source>
        <dbReference type="ARBA" id="ARBA00001970"/>
    </source>
</evidence>
<comment type="caution">
    <text evidence="12">Lacks conserved residue(s) required for the propagation of feature annotation.</text>
</comment>
<dbReference type="GO" id="GO:0046872">
    <property type="term" value="F:metal ion binding"/>
    <property type="evidence" value="ECO:0007669"/>
    <property type="project" value="UniProtKB-KW"/>
</dbReference>
<dbReference type="GO" id="GO:0005886">
    <property type="term" value="C:plasma membrane"/>
    <property type="evidence" value="ECO:0007669"/>
    <property type="project" value="UniProtKB-SubCell"/>
</dbReference>
<evidence type="ECO:0000256" key="5">
    <source>
        <dbReference type="ARBA" id="ARBA00022989"/>
    </source>
</evidence>
<comment type="function">
    <text evidence="12">Catalyzes the conversion of heme O to heme A by two successive hydroxylations of the methyl group at C8. The first hydroxylation forms heme I, the second hydroxylation results in an unstable dihydroxymethyl group, which spontaneously dehydrates, resulting in the formyl group of heme A.</text>
</comment>
<feature type="transmembrane region" description="Helical" evidence="12">
    <location>
        <begin position="304"/>
        <end position="322"/>
    </location>
</feature>
<dbReference type="Proteomes" id="UP000577362">
    <property type="component" value="Unassembled WGS sequence"/>
</dbReference>
<comment type="subunit">
    <text evidence="12">Interacts with CtaB.</text>
</comment>
<keyword evidence="8 12" id="KW-0350">Heme biosynthesis</keyword>
<evidence type="ECO:0000256" key="3">
    <source>
        <dbReference type="ARBA" id="ARBA00022692"/>
    </source>
</evidence>
<feature type="transmembrane region" description="Helical" evidence="12">
    <location>
        <begin position="176"/>
        <end position="197"/>
    </location>
</feature>
<organism evidence="13 14">
    <name type="scientific">Chelatococcus caeni</name>
    <dbReference type="NCBI Taxonomy" id="1348468"/>
    <lineage>
        <taxon>Bacteria</taxon>
        <taxon>Pseudomonadati</taxon>
        <taxon>Pseudomonadota</taxon>
        <taxon>Alphaproteobacteria</taxon>
        <taxon>Hyphomicrobiales</taxon>
        <taxon>Chelatococcaceae</taxon>
        <taxon>Chelatococcus</taxon>
    </lineage>
</organism>
<feature type="binding site" description="axial binding residue" evidence="12">
    <location>
        <position position="273"/>
    </location>
    <ligand>
        <name>heme</name>
        <dbReference type="ChEBI" id="CHEBI:30413"/>
    </ligand>
    <ligandPart>
        <name>Fe</name>
        <dbReference type="ChEBI" id="CHEBI:18248"/>
    </ligandPart>
</feature>
<dbReference type="GO" id="GO:0120547">
    <property type="term" value="F:heme A synthase activity"/>
    <property type="evidence" value="ECO:0007669"/>
    <property type="project" value="UniProtKB-EC"/>
</dbReference>
<dbReference type="EC" id="1.17.99.9" evidence="12"/>
<dbReference type="HAMAP" id="MF_01665">
    <property type="entry name" value="HemeA_synth_type2"/>
    <property type="match status" value="1"/>
</dbReference>
<feature type="binding site" description="axial binding residue" evidence="12">
    <location>
        <position position="334"/>
    </location>
    <ligand>
        <name>heme</name>
        <dbReference type="ChEBI" id="CHEBI:30413"/>
    </ligand>
    <ligandPart>
        <name>Fe</name>
        <dbReference type="ChEBI" id="CHEBI:18248"/>
    </ligandPart>
</feature>
<keyword evidence="5 12" id="KW-1133">Transmembrane helix</keyword>
<reference evidence="13 14" key="1">
    <citation type="submission" date="2020-08" db="EMBL/GenBank/DDBJ databases">
        <title>Genomic Encyclopedia of Type Strains, Phase IV (KMG-IV): sequencing the most valuable type-strain genomes for metagenomic binning, comparative biology and taxonomic classification.</title>
        <authorList>
            <person name="Goeker M."/>
        </authorList>
    </citation>
    <scope>NUCLEOTIDE SEQUENCE [LARGE SCALE GENOMIC DNA]</scope>
    <source>
        <strain evidence="13 14">DSM 103737</strain>
    </source>
</reference>
<accession>A0A840BW43</accession>
<keyword evidence="6 12" id="KW-0560">Oxidoreductase</keyword>
<feature type="transmembrane region" description="Helical" evidence="12">
    <location>
        <begin position="109"/>
        <end position="127"/>
    </location>
</feature>
<comment type="similarity">
    <text evidence="12">Belongs to the COX15/CtaA family. Type 2 subfamily.</text>
</comment>
<comment type="caution">
    <text evidence="13">The sequence shown here is derived from an EMBL/GenBank/DDBJ whole genome shotgun (WGS) entry which is preliminary data.</text>
</comment>
<keyword evidence="4 12" id="KW-0479">Metal-binding</keyword>
<evidence type="ECO:0000256" key="10">
    <source>
        <dbReference type="ARBA" id="ARBA00044501"/>
    </source>
</evidence>
<proteinExistence type="inferred from homology"/>
<protein>
    <recommendedName>
        <fullName evidence="12">Heme A synthase</fullName>
        <shortName evidence="12">HAS</shortName>
        <ecNumber evidence="12">1.17.99.9</ecNumber>
    </recommendedName>
    <alternativeName>
        <fullName evidence="12">Cytochrome aa3-controlling protein</fullName>
    </alternativeName>
</protein>
<evidence type="ECO:0000256" key="7">
    <source>
        <dbReference type="ARBA" id="ARBA00023004"/>
    </source>
</evidence>
<evidence type="ECO:0000256" key="11">
    <source>
        <dbReference type="ARBA" id="ARBA00048044"/>
    </source>
</evidence>
<dbReference type="PANTHER" id="PTHR23289">
    <property type="entry name" value="CYTOCHROME C OXIDASE ASSEMBLY PROTEIN COX15"/>
    <property type="match status" value="1"/>
</dbReference>